<dbReference type="InterPro" id="IPR006665">
    <property type="entry name" value="OmpA-like"/>
</dbReference>
<dbReference type="EMBL" id="FOOE01000012">
    <property type="protein sequence ID" value="SFF83368.1"/>
    <property type="molecule type" value="Genomic_DNA"/>
</dbReference>
<dbReference type="PANTHER" id="PTHR30329:SF21">
    <property type="entry name" value="LIPOPROTEIN YIAD-RELATED"/>
    <property type="match status" value="1"/>
</dbReference>
<dbReference type="InterPro" id="IPR025713">
    <property type="entry name" value="MotB-like_N_dom"/>
</dbReference>
<dbReference type="eggNOG" id="COG1360">
    <property type="taxonomic scope" value="Bacteria"/>
</dbReference>
<protein>
    <submittedName>
        <fullName evidence="7">Chemotaxis protein MotB</fullName>
    </submittedName>
</protein>
<evidence type="ECO:0000313" key="7">
    <source>
        <dbReference type="EMBL" id="SFF83368.1"/>
    </source>
</evidence>
<dbReference type="Proteomes" id="UP000182135">
    <property type="component" value="Unassembled WGS sequence"/>
</dbReference>
<organism evidence="7 8">
    <name type="scientific">Clostridium cadaveris</name>
    <dbReference type="NCBI Taxonomy" id="1529"/>
    <lineage>
        <taxon>Bacteria</taxon>
        <taxon>Bacillati</taxon>
        <taxon>Bacillota</taxon>
        <taxon>Clostridia</taxon>
        <taxon>Eubacteriales</taxon>
        <taxon>Clostridiaceae</taxon>
        <taxon>Clostridium</taxon>
    </lineage>
</organism>
<evidence type="ECO:0000256" key="1">
    <source>
        <dbReference type="ARBA" id="ARBA00004162"/>
    </source>
</evidence>
<evidence type="ECO:0000256" key="3">
    <source>
        <dbReference type="ARBA" id="ARBA00022475"/>
    </source>
</evidence>
<proteinExistence type="inferred from homology"/>
<dbReference type="PROSITE" id="PS51123">
    <property type="entry name" value="OMPA_2"/>
    <property type="match status" value="1"/>
</dbReference>
<keyword evidence="6" id="KW-0472">Membrane</keyword>
<evidence type="ECO:0000256" key="4">
    <source>
        <dbReference type="ARBA" id="ARBA00022692"/>
    </source>
</evidence>
<evidence type="ECO:0000256" key="6">
    <source>
        <dbReference type="ARBA" id="ARBA00023136"/>
    </source>
</evidence>
<sequence>MHRRKRKQDDINSNAWMDTYADTITLLLTFFILLYSFSTIDNEKLKSIAYSLKSQVGGEEPITIEETDKNIDNITPGIGAKSEYDILVEKITKLLQENGLTDLVKIREEDAGVILQIGDNIMFDTADARLKGESKKVLDVVSSLIPKINNEIMIQGHTDNRPIKSSQYESNWELSTARAFAVLKYFINDKHLDPKRFSATGYGEYRPIVENSSEENMEINRRVDILIVQEREKAQ</sequence>
<comment type="subcellular location">
    <subcellularLocation>
        <location evidence="1">Cell membrane</location>
        <topology evidence="1">Single-pass membrane protein</topology>
    </subcellularLocation>
</comment>
<keyword evidence="3" id="KW-1003">Cell membrane</keyword>
<evidence type="ECO:0000256" key="2">
    <source>
        <dbReference type="ARBA" id="ARBA00008914"/>
    </source>
</evidence>
<dbReference type="Pfam" id="PF13677">
    <property type="entry name" value="MotB_plug"/>
    <property type="match status" value="1"/>
</dbReference>
<dbReference type="Pfam" id="PF00691">
    <property type="entry name" value="OmpA"/>
    <property type="match status" value="1"/>
</dbReference>
<evidence type="ECO:0000313" key="8">
    <source>
        <dbReference type="Proteomes" id="UP000182135"/>
    </source>
</evidence>
<dbReference type="AlphaFoldDB" id="A0A1I2LXR5"/>
<reference evidence="7 8" key="1">
    <citation type="submission" date="2016-10" db="EMBL/GenBank/DDBJ databases">
        <authorList>
            <person name="de Groot N.N."/>
        </authorList>
    </citation>
    <scope>NUCLEOTIDE SEQUENCE [LARGE SCALE GENOMIC DNA]</scope>
    <source>
        <strain evidence="7 8">NLAE-zl-G419</strain>
    </source>
</reference>
<dbReference type="GO" id="GO:0005886">
    <property type="term" value="C:plasma membrane"/>
    <property type="evidence" value="ECO:0007669"/>
    <property type="project" value="UniProtKB-SubCell"/>
</dbReference>
<evidence type="ECO:0000256" key="5">
    <source>
        <dbReference type="ARBA" id="ARBA00022989"/>
    </source>
</evidence>
<comment type="similarity">
    <text evidence="2">Belongs to the MotB family.</text>
</comment>
<keyword evidence="5" id="KW-1133">Transmembrane helix</keyword>
<dbReference type="InterPro" id="IPR036737">
    <property type="entry name" value="OmpA-like_sf"/>
</dbReference>
<dbReference type="Gene3D" id="3.30.1330.60">
    <property type="entry name" value="OmpA-like domain"/>
    <property type="match status" value="1"/>
</dbReference>
<dbReference type="CDD" id="cd07185">
    <property type="entry name" value="OmpA_C-like"/>
    <property type="match status" value="1"/>
</dbReference>
<accession>A0A1I2LXR5</accession>
<dbReference type="SUPFAM" id="SSF103088">
    <property type="entry name" value="OmpA-like"/>
    <property type="match status" value="1"/>
</dbReference>
<keyword evidence="8" id="KW-1185">Reference proteome</keyword>
<dbReference type="InterPro" id="IPR050330">
    <property type="entry name" value="Bact_OuterMem_StrucFunc"/>
</dbReference>
<dbReference type="PANTHER" id="PTHR30329">
    <property type="entry name" value="STATOR ELEMENT OF FLAGELLAR MOTOR COMPLEX"/>
    <property type="match status" value="1"/>
</dbReference>
<dbReference type="RefSeq" id="WP_027639886.1">
    <property type="nucleotide sequence ID" value="NZ_CABMJC010000001.1"/>
</dbReference>
<dbReference type="STRING" id="1529.SAMN04487885_11212"/>
<keyword evidence="4" id="KW-0812">Transmembrane</keyword>
<gene>
    <name evidence="7" type="ORF">SAMN04487885_11212</name>
</gene>
<dbReference type="OrthoDB" id="9815217at2"/>
<name>A0A1I2LXR5_9CLOT</name>